<reference evidence="1" key="1">
    <citation type="submission" date="2022-01" db="EMBL/GenBank/DDBJ databases">
        <authorList>
            <person name="King R."/>
        </authorList>
    </citation>
    <scope>NUCLEOTIDE SEQUENCE</scope>
</reference>
<sequence length="85" mass="9627">MKIFQTLFSHLLNMVAMKEILLFATISACIFLTVTAKPSPEAKKVDKVSLRLGPLEEADIEAELRQFILPNSKYGGRRQDLTEFN</sequence>
<dbReference type="EMBL" id="OU900106">
    <property type="protein sequence ID" value="CAG9857224.1"/>
    <property type="molecule type" value="Genomic_DNA"/>
</dbReference>
<protein>
    <submittedName>
        <fullName evidence="1">Uncharacterized protein</fullName>
    </submittedName>
</protein>
<evidence type="ECO:0000313" key="1">
    <source>
        <dbReference type="EMBL" id="CAG9857224.1"/>
    </source>
</evidence>
<dbReference type="AlphaFoldDB" id="A0A9N9TLR8"/>
<gene>
    <name evidence="1" type="ORF">PHYEVI_LOCUS3630</name>
</gene>
<proteinExistence type="predicted"/>
<keyword evidence="2" id="KW-1185">Reference proteome</keyword>
<dbReference type="Proteomes" id="UP001153712">
    <property type="component" value="Chromosome 13"/>
</dbReference>
<accession>A0A9N9TLR8</accession>
<name>A0A9N9TLR8_PHYSR</name>
<organism evidence="1 2">
    <name type="scientific">Phyllotreta striolata</name>
    <name type="common">Striped flea beetle</name>
    <name type="synonym">Crioceris striolata</name>
    <dbReference type="NCBI Taxonomy" id="444603"/>
    <lineage>
        <taxon>Eukaryota</taxon>
        <taxon>Metazoa</taxon>
        <taxon>Ecdysozoa</taxon>
        <taxon>Arthropoda</taxon>
        <taxon>Hexapoda</taxon>
        <taxon>Insecta</taxon>
        <taxon>Pterygota</taxon>
        <taxon>Neoptera</taxon>
        <taxon>Endopterygota</taxon>
        <taxon>Coleoptera</taxon>
        <taxon>Polyphaga</taxon>
        <taxon>Cucujiformia</taxon>
        <taxon>Chrysomeloidea</taxon>
        <taxon>Chrysomelidae</taxon>
        <taxon>Galerucinae</taxon>
        <taxon>Alticini</taxon>
        <taxon>Phyllotreta</taxon>
    </lineage>
</organism>
<evidence type="ECO:0000313" key="2">
    <source>
        <dbReference type="Proteomes" id="UP001153712"/>
    </source>
</evidence>